<feature type="compositionally biased region" description="Basic and acidic residues" evidence="2">
    <location>
        <begin position="258"/>
        <end position="273"/>
    </location>
</feature>
<dbReference type="AlphaFoldDB" id="A0AAN9GGL3"/>
<evidence type="ECO:0000313" key="3">
    <source>
        <dbReference type="EMBL" id="KAK7106010.1"/>
    </source>
</evidence>
<proteinExistence type="inferred from homology"/>
<keyword evidence="4" id="KW-1185">Reference proteome</keyword>
<dbReference type="GO" id="GO:0008017">
    <property type="term" value="F:microtubule binding"/>
    <property type="evidence" value="ECO:0007669"/>
    <property type="project" value="InterPro"/>
</dbReference>
<comment type="caution">
    <text evidence="3">The sequence shown here is derived from an EMBL/GenBank/DDBJ whole genome shotgun (WGS) entry which is preliminary data.</text>
</comment>
<dbReference type="PANTHER" id="PTHR31516">
    <property type="entry name" value="STABILIZER OF AXONEMAL MICROTUBULES 2"/>
    <property type="match status" value="1"/>
</dbReference>
<feature type="compositionally biased region" description="Pro residues" evidence="2">
    <location>
        <begin position="71"/>
        <end position="82"/>
    </location>
</feature>
<evidence type="ECO:0000256" key="2">
    <source>
        <dbReference type="SAM" id="MobiDB-lite"/>
    </source>
</evidence>
<evidence type="ECO:0000256" key="1">
    <source>
        <dbReference type="ARBA" id="ARBA00008738"/>
    </source>
</evidence>
<accession>A0AAN9GGL3</accession>
<dbReference type="GO" id="GO:0005856">
    <property type="term" value="C:cytoskeleton"/>
    <property type="evidence" value="ECO:0007669"/>
    <property type="project" value="TreeGrafter"/>
</dbReference>
<dbReference type="PANTHER" id="PTHR31516:SF18">
    <property type="entry name" value="TRANSLATION INITIATION FACTOR IF-2"/>
    <property type="match status" value="1"/>
</dbReference>
<feature type="region of interest" description="Disordered" evidence="2">
    <location>
        <begin position="38"/>
        <end position="86"/>
    </location>
</feature>
<sequence length="500" mass="56990">MAGGQYFSEADVFAEEFPDDISVSGLCDCGRHKRIHNHVTFKPPPRAPMPETDYQSKFKASLSPRPRSSKRPPPTPRNPNPAPMTFETNQRTEFKNLGHVERVKPIVHEEQYEVPQVPLESKTYYSQEFTPKQSLPGVYVAMPRKENIRVPTMPIDHRTTNKETYKAWMQQPALAFGELPSFTGSLLYPEQKPMPESTMRFSYQGKFVPPIPATKVASPSIRFHGDHMFDTTNMDTYKGIKGDHRVKPILQKATTPQGKRDKFHSDTQSKRDFPGYAGRQPMPPKAAEPAPTTIDLKFDNKRSFSTENRTTFKGHNVVEHPAPRLCKVVEGEFAPPSVKFETETSQKRDFRPIDVSAATVTKMAIPQSMMSLPGEAKFDGHTMNSEFFRNWGSQPRVRYGDFHENMPHIPPMQPFNGESITKSSFVEKKAEPIVNYKPSDRPSSKPHAKVDYTTSYAHEYKQKQARMCRAQVYLMQQELKKRQRDKQIASAPLTKSIAVK</sequence>
<reference evidence="3 4" key="1">
    <citation type="submission" date="2024-02" db="EMBL/GenBank/DDBJ databases">
        <title>Chromosome-scale genome assembly of the rough periwinkle Littorina saxatilis.</title>
        <authorList>
            <person name="De Jode A."/>
            <person name="Faria R."/>
            <person name="Formenti G."/>
            <person name="Sims Y."/>
            <person name="Smith T.P."/>
            <person name="Tracey A."/>
            <person name="Wood J.M.D."/>
            <person name="Zagrodzka Z.B."/>
            <person name="Johannesson K."/>
            <person name="Butlin R.K."/>
            <person name="Leder E.H."/>
        </authorList>
    </citation>
    <scope>NUCLEOTIDE SEQUENCE [LARGE SCALE GENOMIC DNA]</scope>
    <source>
        <strain evidence="3">Snail1</strain>
        <tissue evidence="3">Muscle</tissue>
    </source>
</reference>
<feature type="region of interest" description="Disordered" evidence="2">
    <location>
        <begin position="481"/>
        <end position="500"/>
    </location>
</feature>
<evidence type="ECO:0000313" key="4">
    <source>
        <dbReference type="Proteomes" id="UP001374579"/>
    </source>
</evidence>
<dbReference type="EMBL" id="JBAMIC010000007">
    <property type="protein sequence ID" value="KAK7106010.1"/>
    <property type="molecule type" value="Genomic_DNA"/>
</dbReference>
<gene>
    <name evidence="3" type="ORF">V1264_017316</name>
</gene>
<feature type="region of interest" description="Disordered" evidence="2">
    <location>
        <begin position="251"/>
        <end position="291"/>
    </location>
</feature>
<dbReference type="Proteomes" id="UP001374579">
    <property type="component" value="Unassembled WGS sequence"/>
</dbReference>
<protein>
    <submittedName>
        <fullName evidence="3">Uncharacterized protein</fullName>
    </submittedName>
</protein>
<organism evidence="3 4">
    <name type="scientific">Littorina saxatilis</name>
    <dbReference type="NCBI Taxonomy" id="31220"/>
    <lineage>
        <taxon>Eukaryota</taxon>
        <taxon>Metazoa</taxon>
        <taxon>Spiralia</taxon>
        <taxon>Lophotrochozoa</taxon>
        <taxon>Mollusca</taxon>
        <taxon>Gastropoda</taxon>
        <taxon>Caenogastropoda</taxon>
        <taxon>Littorinimorpha</taxon>
        <taxon>Littorinoidea</taxon>
        <taxon>Littorinidae</taxon>
        <taxon>Littorina</taxon>
    </lineage>
</organism>
<dbReference type="InterPro" id="IPR033336">
    <property type="entry name" value="SAXO1/2"/>
</dbReference>
<comment type="similarity">
    <text evidence="1">Belongs to the FAM154 family.</text>
</comment>
<name>A0AAN9GGL3_9CAEN</name>